<reference evidence="2" key="1">
    <citation type="submission" date="2020-10" db="EMBL/GenBank/DDBJ databases">
        <authorList>
            <person name="Castelo-Branco R."/>
            <person name="Eusebio N."/>
            <person name="Adriana R."/>
            <person name="Vieira A."/>
            <person name="Brugerolle De Fraissinette N."/>
            <person name="Rezende De Castro R."/>
            <person name="Schneider M.P."/>
            <person name="Vasconcelos V."/>
            <person name="Leao P.N."/>
        </authorList>
    </citation>
    <scope>NUCLEOTIDE SEQUENCE</scope>
    <source>
        <strain evidence="2">LEGE 06105</strain>
    </source>
</reference>
<dbReference type="EMBL" id="JADEWL010000197">
    <property type="protein sequence ID" value="MBE9216724.1"/>
    <property type="molecule type" value="Genomic_DNA"/>
</dbReference>
<dbReference type="RefSeq" id="WP_193925459.1">
    <property type="nucleotide sequence ID" value="NZ_JADEWL010000197.1"/>
</dbReference>
<proteinExistence type="predicted"/>
<dbReference type="AlphaFoldDB" id="A0A8J7FDR5"/>
<evidence type="ECO:0000256" key="1">
    <source>
        <dbReference type="SAM" id="MobiDB-lite"/>
    </source>
</evidence>
<evidence type="ECO:0000313" key="2">
    <source>
        <dbReference type="EMBL" id="MBE9216724.1"/>
    </source>
</evidence>
<feature type="compositionally biased region" description="Basic and acidic residues" evidence="1">
    <location>
        <begin position="100"/>
        <end position="153"/>
    </location>
</feature>
<evidence type="ECO:0000313" key="3">
    <source>
        <dbReference type="Proteomes" id="UP000620559"/>
    </source>
</evidence>
<comment type="caution">
    <text evidence="2">The sequence shown here is derived from an EMBL/GenBank/DDBJ whole genome shotgun (WGS) entry which is preliminary data.</text>
</comment>
<organism evidence="2 3">
    <name type="scientific">Plectonema cf. radiosum LEGE 06105</name>
    <dbReference type="NCBI Taxonomy" id="945769"/>
    <lineage>
        <taxon>Bacteria</taxon>
        <taxon>Bacillati</taxon>
        <taxon>Cyanobacteriota</taxon>
        <taxon>Cyanophyceae</taxon>
        <taxon>Oscillatoriophycideae</taxon>
        <taxon>Oscillatoriales</taxon>
        <taxon>Microcoleaceae</taxon>
        <taxon>Plectonema</taxon>
    </lineage>
</organism>
<protein>
    <submittedName>
        <fullName evidence="2">Uncharacterized protein</fullName>
    </submittedName>
</protein>
<sequence length="184" mass="21195">MSKSREKIGVQFYPMTAEEIKQWYRDKLLTTAGYLLAIKKITKLPGSNLVIPNVLKFCREWEISKSAFYRAVNELRQKGYTDWEATHGIILKETKKVVAFPSEEKEEKEEKCPTDGTVSHERDSVSHERDSVSHERDSVSHERDSESHERENCSPKPAPSKNSSTPQIYTDNIQTLSEGERESF</sequence>
<dbReference type="Proteomes" id="UP000620559">
    <property type="component" value="Unassembled WGS sequence"/>
</dbReference>
<gene>
    <name evidence="2" type="ORF">IQ247_29410</name>
</gene>
<accession>A0A8J7FDR5</accession>
<keyword evidence="3" id="KW-1185">Reference proteome</keyword>
<name>A0A8J7FDR5_9CYAN</name>
<feature type="region of interest" description="Disordered" evidence="1">
    <location>
        <begin position="100"/>
        <end position="184"/>
    </location>
</feature>
<feature type="compositionally biased region" description="Polar residues" evidence="1">
    <location>
        <begin position="160"/>
        <end position="177"/>
    </location>
</feature>